<dbReference type="PANTHER" id="PTHR23417">
    <property type="entry name" value="3-DEOXY-D-MANNO-OCTULOSONIC-ACID TRANSFERASE/TRNA GUANINE-N 7 - -METHYLTRANSFERASE"/>
    <property type="match status" value="1"/>
</dbReference>
<dbReference type="Pfam" id="PF02390">
    <property type="entry name" value="Methyltransf_4"/>
    <property type="match status" value="1"/>
</dbReference>
<evidence type="ECO:0000256" key="1">
    <source>
        <dbReference type="ARBA" id="ARBA00000142"/>
    </source>
</evidence>
<sequence>NAYVLKANANTALGELFAPRSLSRTVIMFPDPWYKPRHLKRRVVHPKFLAELAVRLCPGAELHIATDQPSLAADMRSDLLSAAEYKNKYPDYAPENFAGLLTDIEQYNRQRGRQIYRLVFIRQ</sequence>
<dbReference type="GO" id="GO:0043527">
    <property type="term" value="C:tRNA methyltransferase complex"/>
    <property type="evidence" value="ECO:0007669"/>
    <property type="project" value="TreeGrafter"/>
</dbReference>
<dbReference type="GO" id="GO:0008176">
    <property type="term" value="F:tRNA (guanine(46)-N7)-methyltransferase activity"/>
    <property type="evidence" value="ECO:0007669"/>
    <property type="project" value="UniProtKB-EC"/>
</dbReference>
<organism evidence="8 9">
    <name type="scientific">Candidatus Termititenax persephonae</name>
    <dbReference type="NCBI Taxonomy" id="2218525"/>
    <lineage>
        <taxon>Bacteria</taxon>
        <taxon>Bacillati</taxon>
        <taxon>Candidatus Margulisiibacteriota</taxon>
        <taxon>Candidatus Termititenacia</taxon>
        <taxon>Candidatus Termititenacales</taxon>
        <taxon>Candidatus Termititenacaceae</taxon>
        <taxon>Candidatus Termititenax</taxon>
    </lineage>
</organism>
<dbReference type="Proteomes" id="UP000275925">
    <property type="component" value="Unassembled WGS sequence"/>
</dbReference>
<dbReference type="InterPro" id="IPR029063">
    <property type="entry name" value="SAM-dependent_MTases_sf"/>
</dbReference>
<evidence type="ECO:0000256" key="7">
    <source>
        <dbReference type="ARBA" id="ARBA00022694"/>
    </source>
</evidence>
<dbReference type="PANTHER" id="PTHR23417:SF14">
    <property type="entry name" value="PENTACOTRIPEPTIDE-REPEAT REGION OF PRORP DOMAIN-CONTAINING PROTEIN"/>
    <property type="match status" value="1"/>
</dbReference>
<comment type="catalytic activity">
    <reaction evidence="1">
        <text>guanosine(46) in tRNA + S-adenosyl-L-methionine = N(7)-methylguanosine(46) in tRNA + S-adenosyl-L-homocysteine</text>
        <dbReference type="Rhea" id="RHEA:42708"/>
        <dbReference type="Rhea" id="RHEA-COMP:10188"/>
        <dbReference type="Rhea" id="RHEA-COMP:10189"/>
        <dbReference type="ChEBI" id="CHEBI:57856"/>
        <dbReference type="ChEBI" id="CHEBI:59789"/>
        <dbReference type="ChEBI" id="CHEBI:74269"/>
        <dbReference type="ChEBI" id="CHEBI:74480"/>
        <dbReference type="EC" id="2.1.1.33"/>
    </reaction>
</comment>
<evidence type="ECO:0000256" key="3">
    <source>
        <dbReference type="ARBA" id="ARBA00011977"/>
    </source>
</evidence>
<dbReference type="PROSITE" id="PS51625">
    <property type="entry name" value="SAM_MT_TRMB"/>
    <property type="match status" value="1"/>
</dbReference>
<keyword evidence="9" id="KW-1185">Reference proteome</keyword>
<evidence type="ECO:0000256" key="6">
    <source>
        <dbReference type="ARBA" id="ARBA00022691"/>
    </source>
</evidence>
<dbReference type="SUPFAM" id="SSF53335">
    <property type="entry name" value="S-adenosyl-L-methionine-dependent methyltransferases"/>
    <property type="match status" value="1"/>
</dbReference>
<keyword evidence="5" id="KW-0808">Transferase</keyword>
<dbReference type="AlphaFoldDB" id="A0A388TKG1"/>
<evidence type="ECO:0000313" key="9">
    <source>
        <dbReference type="Proteomes" id="UP000275925"/>
    </source>
</evidence>
<dbReference type="Gene3D" id="3.40.50.150">
    <property type="entry name" value="Vaccinia Virus protein VP39"/>
    <property type="match status" value="1"/>
</dbReference>
<feature type="non-terminal residue" evidence="8">
    <location>
        <position position="1"/>
    </location>
</feature>
<name>A0A388TKG1_9BACT</name>
<keyword evidence="7" id="KW-0819">tRNA processing</keyword>
<comment type="caution">
    <text evidence="8">The sequence shown here is derived from an EMBL/GenBank/DDBJ whole genome shotgun (WGS) entry which is preliminary data.</text>
</comment>
<evidence type="ECO:0000256" key="5">
    <source>
        <dbReference type="ARBA" id="ARBA00022679"/>
    </source>
</evidence>
<keyword evidence="6" id="KW-0949">S-adenosyl-L-methionine</keyword>
<accession>A0A388TKG1</accession>
<evidence type="ECO:0000256" key="4">
    <source>
        <dbReference type="ARBA" id="ARBA00022603"/>
    </source>
</evidence>
<dbReference type="EMBL" id="BGZO01000201">
    <property type="protein sequence ID" value="GBR77340.1"/>
    <property type="molecule type" value="Genomic_DNA"/>
</dbReference>
<protein>
    <recommendedName>
        <fullName evidence="3">tRNA (guanine(46)-N(7))-methyltransferase</fullName>
        <ecNumber evidence="3">2.1.1.33</ecNumber>
    </recommendedName>
</protein>
<comment type="function">
    <text evidence="2">Catalyzes the formation of N(7)-methylguanine at position 46 (m7G46) in tRNA.</text>
</comment>
<dbReference type="EC" id="2.1.1.33" evidence="3"/>
<proteinExistence type="predicted"/>
<gene>
    <name evidence="8" type="primary">trmB</name>
    <name evidence="8" type="ORF">NO2_1741</name>
</gene>
<evidence type="ECO:0000256" key="2">
    <source>
        <dbReference type="ARBA" id="ARBA00003015"/>
    </source>
</evidence>
<reference evidence="8 9" key="1">
    <citation type="journal article" date="2019" name="ISME J.">
        <title>Genome analyses of uncultured TG2/ZB3 bacteria in 'Margulisbacteria' specifically attached to ectosymbiotic spirochetes of protists in the termite gut.</title>
        <authorList>
            <person name="Utami Y.D."/>
            <person name="Kuwahara H."/>
            <person name="Igai K."/>
            <person name="Murakami T."/>
            <person name="Sugaya K."/>
            <person name="Morikawa T."/>
            <person name="Nagura Y."/>
            <person name="Yuki M."/>
            <person name="Deevong P."/>
            <person name="Inoue T."/>
            <person name="Kihara K."/>
            <person name="Lo N."/>
            <person name="Yamada A."/>
            <person name="Ohkuma M."/>
            <person name="Hongoh Y."/>
        </authorList>
    </citation>
    <scope>NUCLEOTIDE SEQUENCE [LARGE SCALE GENOMIC DNA]</scope>
    <source>
        <strain evidence="8">NkOx7-02</strain>
    </source>
</reference>
<keyword evidence="4" id="KW-0489">Methyltransferase</keyword>
<evidence type="ECO:0000313" key="8">
    <source>
        <dbReference type="EMBL" id="GBR77340.1"/>
    </source>
</evidence>
<dbReference type="InterPro" id="IPR003358">
    <property type="entry name" value="tRNA_(Gua-N-7)_MeTrfase_Trmb"/>
</dbReference>